<feature type="chain" id="PRO_5045634783" description="Necrosis-and ethylene-inducing protein" evidence="4">
    <location>
        <begin position="18"/>
        <end position="241"/>
    </location>
</feature>
<feature type="signal peptide" evidence="4">
    <location>
        <begin position="1"/>
        <end position="17"/>
    </location>
</feature>
<organism evidence="5 6">
    <name type="scientific">Diaporthe vaccinii</name>
    <dbReference type="NCBI Taxonomy" id="105482"/>
    <lineage>
        <taxon>Eukaryota</taxon>
        <taxon>Fungi</taxon>
        <taxon>Dikarya</taxon>
        <taxon>Ascomycota</taxon>
        <taxon>Pezizomycotina</taxon>
        <taxon>Sordariomycetes</taxon>
        <taxon>Sordariomycetidae</taxon>
        <taxon>Diaporthales</taxon>
        <taxon>Diaporthaceae</taxon>
        <taxon>Diaporthe</taxon>
        <taxon>Diaporthe eres species complex</taxon>
    </lineage>
</organism>
<accession>A0ABR4FEN7</accession>
<protein>
    <recommendedName>
        <fullName evidence="7">Necrosis-and ethylene-inducing protein</fullName>
    </recommendedName>
</protein>
<dbReference type="Proteomes" id="UP001600888">
    <property type="component" value="Unassembled WGS sequence"/>
</dbReference>
<evidence type="ECO:0000313" key="6">
    <source>
        <dbReference type="Proteomes" id="UP001600888"/>
    </source>
</evidence>
<dbReference type="Pfam" id="PF05630">
    <property type="entry name" value="NPP1"/>
    <property type="match status" value="1"/>
</dbReference>
<dbReference type="EMBL" id="JBAWTH010000002">
    <property type="protein sequence ID" value="KAL2292961.1"/>
    <property type="molecule type" value="Genomic_DNA"/>
</dbReference>
<reference evidence="5 6" key="1">
    <citation type="submission" date="2024-03" db="EMBL/GenBank/DDBJ databases">
        <title>A high-quality draft genome sequence of Diaporthe vaccinii, a causative agent of upright dieback and viscid rot disease in cranberry plants.</title>
        <authorList>
            <person name="Sarrasin M."/>
            <person name="Lang B.F."/>
            <person name="Burger G."/>
        </authorList>
    </citation>
    <scope>NUCLEOTIDE SEQUENCE [LARGE SCALE GENOMIC DNA]</scope>
    <source>
        <strain evidence="5 6">IS7</strain>
    </source>
</reference>
<proteinExistence type="inferred from homology"/>
<evidence type="ECO:0000256" key="4">
    <source>
        <dbReference type="SAM" id="SignalP"/>
    </source>
</evidence>
<gene>
    <name evidence="5" type="ORF">FJTKL_07989</name>
</gene>
<evidence type="ECO:0000256" key="1">
    <source>
        <dbReference type="ARBA" id="ARBA00009520"/>
    </source>
</evidence>
<evidence type="ECO:0008006" key="7">
    <source>
        <dbReference type="Google" id="ProtNLM"/>
    </source>
</evidence>
<evidence type="ECO:0000256" key="3">
    <source>
        <dbReference type="SAM" id="MobiDB-lite"/>
    </source>
</evidence>
<name>A0ABR4FEN7_9PEZI</name>
<evidence type="ECO:0000313" key="5">
    <source>
        <dbReference type="EMBL" id="KAL2292961.1"/>
    </source>
</evidence>
<keyword evidence="4" id="KW-0732">Signal</keyword>
<feature type="region of interest" description="Disordered" evidence="3">
    <location>
        <begin position="72"/>
        <end position="94"/>
    </location>
</feature>
<dbReference type="PANTHER" id="PTHR33657:SF8">
    <property type="entry name" value="DOMAIN PROTEIN, PUTATIVE (AFU_ORTHOLOGUE AFUA_5G00600)-RELATED"/>
    <property type="match status" value="1"/>
</dbReference>
<dbReference type="PANTHER" id="PTHR33657">
    <property type="entry name" value="DOMAIN PROTEIN, PUTATIVE (AFU_ORTHOLOGUE AFUA_5G00600)-RELATED"/>
    <property type="match status" value="1"/>
</dbReference>
<dbReference type="PIRSF" id="PIRSF029958">
    <property type="entry name" value="Necrosis-inducing_protein"/>
    <property type="match status" value="1"/>
</dbReference>
<comment type="caution">
    <text evidence="5">The sequence shown here is derived from an EMBL/GenBank/DDBJ whole genome shotgun (WGS) entry which is preliminary data.</text>
</comment>
<keyword evidence="6" id="KW-1185">Reference proteome</keyword>
<dbReference type="InterPro" id="IPR008701">
    <property type="entry name" value="NPP1"/>
</dbReference>
<sequence length="241" mass="25592">MLLQTLSSLALASTALCAPTIYSLNRREEVDHDSLNPVATRVQSGALGAAIEKFNPRLHIASGCQPYTAVDDSGNTSGGLEPNGSQTGDCEDTSKGQTYARAATQADGNVAIMYSWYMPKDQTIDGVSPGSHRHDFENVVIWLSGDMATVLGGAASGHGDYKKTTGALPGGDSATVEYFASFPTNHELQFTETVGNTYPVSDWDAMPDAAKSALQDTDFGDASPPFKDEDFQKNLEEAALE</sequence>
<keyword evidence="2" id="KW-0843">Virulence</keyword>
<evidence type="ECO:0000256" key="2">
    <source>
        <dbReference type="ARBA" id="ARBA00023026"/>
    </source>
</evidence>
<comment type="similarity">
    <text evidence="1">Belongs to the Necrosis inducing protein (NPP1) family.</text>
</comment>